<dbReference type="PROSITE" id="PS50027">
    <property type="entry name" value="EGF_LAM_2"/>
    <property type="match status" value="1"/>
</dbReference>
<dbReference type="Pfam" id="PF16469">
    <property type="entry name" value="NPA"/>
    <property type="match status" value="1"/>
</dbReference>
<dbReference type="EMBL" id="UYYB01094991">
    <property type="protein sequence ID" value="VDM75170.1"/>
    <property type="molecule type" value="Genomic_DNA"/>
</dbReference>
<evidence type="ECO:0000256" key="7">
    <source>
        <dbReference type="SAM" id="MobiDB-lite"/>
    </source>
</evidence>
<feature type="disulfide bond" evidence="6">
    <location>
        <begin position="245"/>
        <end position="254"/>
    </location>
</feature>
<dbReference type="OrthoDB" id="5985440at2759"/>
<gene>
    <name evidence="9" type="ORF">SVUK_LOCUS10168</name>
</gene>
<dbReference type="AlphaFoldDB" id="A0A3P7IPU8"/>
<evidence type="ECO:0000256" key="6">
    <source>
        <dbReference type="PROSITE-ProRule" id="PRU00460"/>
    </source>
</evidence>
<keyword evidence="1" id="KW-0732">Signal</keyword>
<dbReference type="SMART" id="SM00180">
    <property type="entry name" value="EGF_Lam"/>
    <property type="match status" value="1"/>
</dbReference>
<dbReference type="InterPro" id="IPR056863">
    <property type="entry name" value="LMN_ATRN_NET-like_EGF"/>
</dbReference>
<evidence type="ECO:0000256" key="5">
    <source>
        <dbReference type="ARBA" id="ARBA00023292"/>
    </source>
</evidence>
<dbReference type="InterPro" id="IPR032487">
    <property type="entry name" value="ABA-1_nematode"/>
</dbReference>
<evidence type="ECO:0000259" key="8">
    <source>
        <dbReference type="PROSITE" id="PS50027"/>
    </source>
</evidence>
<evidence type="ECO:0000256" key="4">
    <source>
        <dbReference type="ARBA" id="ARBA00023180"/>
    </source>
</evidence>
<dbReference type="CDD" id="cd00055">
    <property type="entry name" value="EGF_Lam"/>
    <property type="match status" value="1"/>
</dbReference>
<dbReference type="GO" id="GO:0005604">
    <property type="term" value="C:basement membrane"/>
    <property type="evidence" value="ECO:0007669"/>
    <property type="project" value="UniProtKB-ARBA"/>
</dbReference>
<evidence type="ECO:0000256" key="1">
    <source>
        <dbReference type="ARBA" id="ARBA00022729"/>
    </source>
</evidence>
<dbReference type="Gene3D" id="1.10.533.30">
    <property type="entry name" value="Nematode polyprotein allergen ABA-1"/>
    <property type="match status" value="2"/>
</dbReference>
<dbReference type="PROSITE" id="PS01248">
    <property type="entry name" value="EGF_LAM_1"/>
    <property type="match status" value="1"/>
</dbReference>
<comment type="caution">
    <text evidence="6">Lacks conserved residue(s) required for the propagation of feature annotation.</text>
</comment>
<feature type="region of interest" description="Disordered" evidence="7">
    <location>
        <begin position="316"/>
        <end position="383"/>
    </location>
</feature>
<feature type="compositionally biased region" description="Polar residues" evidence="7">
    <location>
        <begin position="368"/>
        <end position="379"/>
    </location>
</feature>
<feature type="compositionally biased region" description="Basic and acidic residues" evidence="7">
    <location>
        <begin position="319"/>
        <end position="367"/>
    </location>
</feature>
<evidence type="ECO:0000256" key="2">
    <source>
        <dbReference type="ARBA" id="ARBA00022737"/>
    </source>
</evidence>
<keyword evidence="2" id="KW-0677">Repeat</keyword>
<protein>
    <recommendedName>
        <fullName evidence="8">Laminin EGF-like domain-containing protein</fullName>
    </recommendedName>
</protein>
<evidence type="ECO:0000313" key="10">
    <source>
        <dbReference type="Proteomes" id="UP000270094"/>
    </source>
</evidence>
<dbReference type="InterPro" id="IPR050440">
    <property type="entry name" value="Laminin/Netrin_ECM"/>
</dbReference>
<proteinExistence type="predicted"/>
<keyword evidence="10" id="KW-1185">Reference proteome</keyword>
<sequence length="406" mass="45177">MDTDPVEQIETKFHELVAELSEERKRLLADHYGVFCRKIFRIVHFEPTDLTIWLTSAQKSALGLMIQDPNMYEFYSNTTGEAKEEAKDIIESGCRHFIAHMFGDDNAEEVEELRLAGTVSKQHLAAKLATHALEVSNEVDRKRAEGSLSICSRIYLGYDGSCECHNHAESCDSVQAPYPSVVVSTLAMMVLVNVITMLKVVTACMEGFTGDPLNGGCTLVEPEETPCTCNNHSTTCDSEGKCQSCLHNTIGDSCERCAAGFYGDATTGTADDCTRCPCPSLIYQLSRDNGDCFVNDNNLVECNKCPHGKRGITCDEESTVQREEDEGSKQSEEPKESSQKAQERKDEEVEKPRLEGEEQKSGEDRQQIETNEIASTNKENTMEIEGNKILYCVPCGTDDEEFYISR</sequence>
<keyword evidence="3 6" id="KW-1015">Disulfide bond</keyword>
<evidence type="ECO:0000313" key="9">
    <source>
        <dbReference type="EMBL" id="VDM75170.1"/>
    </source>
</evidence>
<organism evidence="9 10">
    <name type="scientific">Strongylus vulgaris</name>
    <name type="common">Blood worm</name>
    <dbReference type="NCBI Taxonomy" id="40348"/>
    <lineage>
        <taxon>Eukaryota</taxon>
        <taxon>Metazoa</taxon>
        <taxon>Ecdysozoa</taxon>
        <taxon>Nematoda</taxon>
        <taxon>Chromadorea</taxon>
        <taxon>Rhabditida</taxon>
        <taxon>Rhabditina</taxon>
        <taxon>Rhabditomorpha</taxon>
        <taxon>Strongyloidea</taxon>
        <taxon>Strongylidae</taxon>
        <taxon>Strongylus</taxon>
    </lineage>
</organism>
<dbReference type="InterPro" id="IPR002049">
    <property type="entry name" value="LE_dom"/>
</dbReference>
<keyword evidence="5 6" id="KW-0424">Laminin EGF-like domain</keyword>
<evidence type="ECO:0000256" key="3">
    <source>
        <dbReference type="ARBA" id="ARBA00023157"/>
    </source>
</evidence>
<dbReference type="Proteomes" id="UP000270094">
    <property type="component" value="Unassembled WGS sequence"/>
</dbReference>
<dbReference type="SUPFAM" id="SSF57196">
    <property type="entry name" value="EGF/Laminin"/>
    <property type="match status" value="1"/>
</dbReference>
<dbReference type="InterPro" id="IPR038289">
    <property type="entry name" value="DVA-1_sf"/>
</dbReference>
<dbReference type="FunFam" id="2.10.25.10:FF:000188">
    <property type="entry name" value="Laminin subunit gamma 2"/>
    <property type="match status" value="1"/>
</dbReference>
<dbReference type="PANTHER" id="PTHR10574:SF444">
    <property type="entry name" value="BASEMENT MEMBRANE-SPECIFIC HEPARAN SULFATE PROTEOGLYCAN CORE PROTEIN"/>
    <property type="match status" value="1"/>
</dbReference>
<keyword evidence="4" id="KW-0325">Glycoprotein</keyword>
<reference evidence="9 10" key="1">
    <citation type="submission" date="2018-11" db="EMBL/GenBank/DDBJ databases">
        <authorList>
            <consortium name="Pathogen Informatics"/>
        </authorList>
    </citation>
    <scope>NUCLEOTIDE SEQUENCE [LARGE SCALE GENOMIC DNA]</scope>
</reference>
<dbReference type="GO" id="GO:0009888">
    <property type="term" value="P:tissue development"/>
    <property type="evidence" value="ECO:0007669"/>
    <property type="project" value="TreeGrafter"/>
</dbReference>
<dbReference type="Gene3D" id="2.10.25.10">
    <property type="entry name" value="Laminin"/>
    <property type="match status" value="1"/>
</dbReference>
<feature type="domain" description="Laminin EGF-like" evidence="8">
    <location>
        <begin position="227"/>
        <end position="275"/>
    </location>
</feature>
<accession>A0A3P7IPU8</accession>
<dbReference type="GO" id="GO:0009887">
    <property type="term" value="P:animal organ morphogenesis"/>
    <property type="evidence" value="ECO:0007669"/>
    <property type="project" value="TreeGrafter"/>
</dbReference>
<dbReference type="PANTHER" id="PTHR10574">
    <property type="entry name" value="NETRIN/LAMININ-RELATED"/>
    <property type="match status" value="1"/>
</dbReference>
<dbReference type="Pfam" id="PF24973">
    <property type="entry name" value="EGF_LMN_ATRN"/>
    <property type="match status" value="1"/>
</dbReference>
<name>A0A3P7IPU8_STRVU</name>